<keyword evidence="1" id="KW-0418">Kinase</keyword>
<dbReference type="InterPro" id="IPR027417">
    <property type="entry name" value="P-loop_NTPase"/>
</dbReference>
<reference evidence="1 2" key="1">
    <citation type="submission" date="2018-11" db="EMBL/GenBank/DDBJ databases">
        <title>Genome sequence of Saitozyma podzolica DSM 27192.</title>
        <authorList>
            <person name="Aliyu H."/>
            <person name="Gorte O."/>
            <person name="Ochsenreither K."/>
        </authorList>
    </citation>
    <scope>NUCLEOTIDE SEQUENCE [LARGE SCALE GENOMIC DNA]</scope>
    <source>
        <strain evidence="1 2">DSM 27192</strain>
    </source>
</reference>
<organism evidence="1 2">
    <name type="scientific">Saitozyma podzolica</name>
    <dbReference type="NCBI Taxonomy" id="1890683"/>
    <lineage>
        <taxon>Eukaryota</taxon>
        <taxon>Fungi</taxon>
        <taxon>Dikarya</taxon>
        <taxon>Basidiomycota</taxon>
        <taxon>Agaricomycotina</taxon>
        <taxon>Tremellomycetes</taxon>
        <taxon>Tremellales</taxon>
        <taxon>Trimorphomycetaceae</taxon>
        <taxon>Saitozyma</taxon>
    </lineage>
</organism>
<dbReference type="OrthoDB" id="10041966at2759"/>
<gene>
    <name evidence="1" type="primary">NRK1</name>
    <name evidence="1" type="ORF">EHS25_009681</name>
</gene>
<comment type="caution">
    <text evidence="1">The sequence shown here is derived from an EMBL/GenBank/DDBJ whole genome shotgun (WGS) entry which is preliminary data.</text>
</comment>
<dbReference type="Proteomes" id="UP000279259">
    <property type="component" value="Unassembled WGS sequence"/>
</dbReference>
<protein>
    <submittedName>
        <fullName evidence="1">Ribosylnicotinamide kinase</fullName>
    </submittedName>
</protein>
<dbReference type="PROSITE" id="PS51257">
    <property type="entry name" value="PROKAR_LIPOPROTEIN"/>
    <property type="match status" value="1"/>
</dbReference>
<keyword evidence="1" id="KW-0808">Transferase</keyword>
<dbReference type="CDD" id="cd02024">
    <property type="entry name" value="NRK1"/>
    <property type="match status" value="1"/>
</dbReference>
<evidence type="ECO:0000313" key="1">
    <source>
        <dbReference type="EMBL" id="RSH91382.1"/>
    </source>
</evidence>
<proteinExistence type="predicted"/>
<dbReference type="PRINTS" id="PR00988">
    <property type="entry name" value="URIDINKINASE"/>
</dbReference>
<dbReference type="SUPFAM" id="SSF52540">
    <property type="entry name" value="P-loop containing nucleoside triphosphate hydrolases"/>
    <property type="match status" value="1"/>
</dbReference>
<dbReference type="GO" id="GO:0016301">
    <property type="term" value="F:kinase activity"/>
    <property type="evidence" value="ECO:0007669"/>
    <property type="project" value="UniProtKB-KW"/>
</dbReference>
<dbReference type="AlphaFoldDB" id="A0A427YJW1"/>
<sequence length="257" mass="29222">MKRRLVIIGIGGASCSGKTLLAKHIRRALPSGATIIHQDDFAPPVEQVPYSPDFPDLQDWDDPPTCILWPEFRDTLRHVRSTGVLPEVHQSHDHLNKQVEVEIDSGVFERARARFTQIEADSHARGESIVWYIVDGFVLFWDKAIVDMLDIRIFLRVPHDILKQRRDERQVYVLQTGGVWVDPPNYFSNIVYPAYVKAHADMFESGDVENGQLATAWEERVEVLRPLEGAEEMTKAFESSCEAICQAVRKGKGTELD</sequence>
<dbReference type="PANTHER" id="PTHR10285">
    <property type="entry name" value="URIDINE KINASE"/>
    <property type="match status" value="1"/>
</dbReference>
<dbReference type="FunFam" id="3.40.50.300:FF:002582">
    <property type="entry name" value="Nicotinamide riboside kinase, variant"/>
    <property type="match status" value="1"/>
</dbReference>
<dbReference type="Gene3D" id="3.40.50.300">
    <property type="entry name" value="P-loop containing nucleotide triphosphate hydrolases"/>
    <property type="match status" value="1"/>
</dbReference>
<dbReference type="STRING" id="1890683.A0A427YJW1"/>
<name>A0A427YJW1_9TREE</name>
<keyword evidence="2" id="KW-1185">Reference proteome</keyword>
<evidence type="ECO:0000313" key="2">
    <source>
        <dbReference type="Proteomes" id="UP000279259"/>
    </source>
</evidence>
<accession>A0A427YJW1</accession>
<dbReference type="EMBL" id="RSCD01000008">
    <property type="protein sequence ID" value="RSH91382.1"/>
    <property type="molecule type" value="Genomic_DNA"/>
</dbReference>